<dbReference type="Pfam" id="PF00777">
    <property type="entry name" value="Glyco_transf_29"/>
    <property type="match status" value="1"/>
</dbReference>
<dbReference type="Gene3D" id="3.90.1480.20">
    <property type="entry name" value="Glycosyl transferase family 29"/>
    <property type="match status" value="1"/>
</dbReference>
<keyword evidence="8" id="KW-0333">Golgi apparatus</keyword>
<dbReference type="InterPro" id="IPR038578">
    <property type="entry name" value="GT29-like_sf"/>
</dbReference>
<keyword evidence="5 12" id="KW-0812">Transmembrane</keyword>
<keyword evidence="4" id="KW-0808">Transferase</keyword>
<feature type="compositionally biased region" description="Basic and acidic residues" evidence="11">
    <location>
        <begin position="77"/>
        <end position="86"/>
    </location>
</feature>
<evidence type="ECO:0000256" key="1">
    <source>
        <dbReference type="ARBA" id="ARBA00004323"/>
    </source>
</evidence>
<dbReference type="OrthoDB" id="10264956at2759"/>
<keyword evidence="9 12" id="KW-0472">Membrane</keyword>
<evidence type="ECO:0000256" key="6">
    <source>
        <dbReference type="ARBA" id="ARBA00022968"/>
    </source>
</evidence>
<keyword evidence="10" id="KW-0325">Glycoprotein</keyword>
<organism evidence="13 14">
    <name type="scientific">Patiria miniata</name>
    <name type="common">Bat star</name>
    <name type="synonym">Asterina miniata</name>
    <dbReference type="NCBI Taxonomy" id="46514"/>
    <lineage>
        <taxon>Eukaryota</taxon>
        <taxon>Metazoa</taxon>
        <taxon>Echinodermata</taxon>
        <taxon>Eleutherozoa</taxon>
        <taxon>Asterozoa</taxon>
        <taxon>Asteroidea</taxon>
        <taxon>Valvatacea</taxon>
        <taxon>Valvatida</taxon>
        <taxon>Asterinidae</taxon>
        <taxon>Patiria</taxon>
    </lineage>
</organism>
<keyword evidence="6" id="KW-0735">Signal-anchor</keyword>
<dbReference type="RefSeq" id="XP_038063306.1">
    <property type="nucleotide sequence ID" value="XM_038207378.1"/>
</dbReference>
<reference evidence="13" key="1">
    <citation type="submission" date="2022-11" db="UniProtKB">
        <authorList>
            <consortium name="EnsemblMetazoa"/>
        </authorList>
    </citation>
    <scope>IDENTIFICATION</scope>
</reference>
<dbReference type="GO" id="GO:0000139">
    <property type="term" value="C:Golgi membrane"/>
    <property type="evidence" value="ECO:0007669"/>
    <property type="project" value="UniProtKB-SubCell"/>
</dbReference>
<dbReference type="CDD" id="cd23965">
    <property type="entry name" value="GT29_ST6GALNAC3_4_5_6"/>
    <property type="match status" value="1"/>
</dbReference>
<evidence type="ECO:0000256" key="4">
    <source>
        <dbReference type="ARBA" id="ARBA00022679"/>
    </source>
</evidence>
<evidence type="ECO:0000256" key="12">
    <source>
        <dbReference type="SAM" id="Phobius"/>
    </source>
</evidence>
<evidence type="ECO:0000313" key="13">
    <source>
        <dbReference type="EnsemblMetazoa" id="XP_038063306.1"/>
    </source>
</evidence>
<dbReference type="AlphaFoldDB" id="A0A914AIE0"/>
<sequence length="389" mass="44541">MAIRWPPRNRCLFLLFALLNSLACIVFMMLFFDAGKSGGLFESSAEGLSEGSDKNSRQLTGDNRMLSPARRQPVNRQNEKDSFRRKGPDAVLKGYQNFLGNKSVKFQCNQCAIVTSSGQLLGTGAGREIDSNDCVLRMNNAPTKGHEEDVGSRTTIRVVGHINFGRIFGDDPAFVEEIFVNASTKTDSVVIHWSYLTDIDTRPPKEYALAVKLAQTHPNVSFNMFTPQKMVYAEDLFLHETGLIRSRAKTWMSTGWYTFLLAMDSCKQINVYGMIWGDYCTEHPDKEVPYHYYGPAFKAECRYYHASETRLTGGHLFIMEKAVFGRWAYAHNIRFHYPLWPARKLRPDHSGLLTPFMLRYQAAQNRLFSKLAFWKLFFHFSGLFYPLVH</sequence>
<name>A0A914AIE0_PATMI</name>
<dbReference type="PANTHER" id="PTHR23136:SF12">
    <property type="entry name" value="ALPHA-2,6-SIALYLTRANSFERASE"/>
    <property type="match status" value="1"/>
</dbReference>
<keyword evidence="7 12" id="KW-1133">Transmembrane helix</keyword>
<feature type="region of interest" description="Disordered" evidence="11">
    <location>
        <begin position="45"/>
        <end position="86"/>
    </location>
</feature>
<dbReference type="InterPro" id="IPR001675">
    <property type="entry name" value="Glyco_trans_29"/>
</dbReference>
<dbReference type="GeneID" id="119733995"/>
<evidence type="ECO:0000256" key="5">
    <source>
        <dbReference type="ARBA" id="ARBA00022692"/>
    </source>
</evidence>
<keyword evidence="14" id="KW-1185">Reference proteome</keyword>
<dbReference type="PANTHER" id="PTHR23136">
    <property type="entry name" value="TAX1-BINDING PROTEIN 3-RELATED"/>
    <property type="match status" value="1"/>
</dbReference>
<comment type="similarity">
    <text evidence="2">Belongs to the glycosyltransferase 29 family.</text>
</comment>
<dbReference type="EnsemblMetazoa" id="XM_038207378.1">
    <property type="protein sequence ID" value="XP_038063306.1"/>
    <property type="gene ID" value="LOC119733995"/>
</dbReference>
<evidence type="ECO:0000256" key="11">
    <source>
        <dbReference type="SAM" id="MobiDB-lite"/>
    </source>
</evidence>
<accession>A0A914AIE0</accession>
<proteinExistence type="inferred from homology"/>
<dbReference type="GO" id="GO:0008373">
    <property type="term" value="F:sialyltransferase activity"/>
    <property type="evidence" value="ECO:0007669"/>
    <property type="project" value="InterPro"/>
</dbReference>
<evidence type="ECO:0000256" key="10">
    <source>
        <dbReference type="ARBA" id="ARBA00023180"/>
    </source>
</evidence>
<evidence type="ECO:0000256" key="7">
    <source>
        <dbReference type="ARBA" id="ARBA00022989"/>
    </source>
</evidence>
<evidence type="ECO:0000256" key="8">
    <source>
        <dbReference type="ARBA" id="ARBA00023034"/>
    </source>
</evidence>
<keyword evidence="3" id="KW-0328">Glycosyltransferase</keyword>
<dbReference type="Proteomes" id="UP000887568">
    <property type="component" value="Unplaced"/>
</dbReference>
<comment type="subcellular location">
    <subcellularLocation>
        <location evidence="1">Golgi apparatus membrane</location>
        <topology evidence="1">Single-pass type II membrane protein</topology>
    </subcellularLocation>
</comment>
<evidence type="ECO:0000313" key="14">
    <source>
        <dbReference type="Proteomes" id="UP000887568"/>
    </source>
</evidence>
<evidence type="ECO:0000256" key="3">
    <source>
        <dbReference type="ARBA" id="ARBA00022676"/>
    </source>
</evidence>
<dbReference type="OMA" id="IHWSYLT"/>
<evidence type="ECO:0000256" key="2">
    <source>
        <dbReference type="ARBA" id="ARBA00006003"/>
    </source>
</evidence>
<evidence type="ECO:0000256" key="9">
    <source>
        <dbReference type="ARBA" id="ARBA00023136"/>
    </source>
</evidence>
<protein>
    <submittedName>
        <fullName evidence="13">Uncharacterized protein</fullName>
    </submittedName>
</protein>
<feature type="transmembrane region" description="Helical" evidence="12">
    <location>
        <begin position="12"/>
        <end position="32"/>
    </location>
</feature>